<feature type="transmembrane region" description="Helical" evidence="9">
    <location>
        <begin position="884"/>
        <end position="912"/>
    </location>
</feature>
<feature type="transmembrane region" description="Helical" evidence="9">
    <location>
        <begin position="606"/>
        <end position="625"/>
    </location>
</feature>
<dbReference type="Pfam" id="PF00924">
    <property type="entry name" value="MS_channel_2nd"/>
    <property type="match status" value="1"/>
</dbReference>
<dbReference type="InterPro" id="IPR049142">
    <property type="entry name" value="MS_channel_1st"/>
</dbReference>
<evidence type="ECO:0000259" key="12">
    <source>
        <dbReference type="Pfam" id="PF12794"/>
    </source>
</evidence>
<dbReference type="AlphaFoldDB" id="A0A562IYY6"/>
<keyword evidence="4 9" id="KW-0812">Transmembrane</keyword>
<feature type="transmembrane region" description="Helical" evidence="9">
    <location>
        <begin position="767"/>
        <end position="784"/>
    </location>
</feature>
<dbReference type="InterPro" id="IPR006685">
    <property type="entry name" value="MscS_channel_2nd"/>
</dbReference>
<dbReference type="Pfam" id="PF21088">
    <property type="entry name" value="MS_channel_1st"/>
    <property type="match status" value="1"/>
</dbReference>
<comment type="subcellular location">
    <subcellularLocation>
        <location evidence="1">Cell membrane</location>
        <topology evidence="1">Multi-pass membrane protein</topology>
    </subcellularLocation>
</comment>
<dbReference type="Pfam" id="PF21082">
    <property type="entry name" value="MS_channel_3rd"/>
    <property type="match status" value="1"/>
</dbReference>
<keyword evidence="6 9" id="KW-1133">Transmembrane helix</keyword>
<feature type="transmembrane region" description="Helical" evidence="9">
    <location>
        <begin position="851"/>
        <end position="872"/>
    </location>
</feature>
<dbReference type="Pfam" id="PF12795">
    <property type="entry name" value="MscS_porin"/>
    <property type="match status" value="1"/>
</dbReference>
<evidence type="ECO:0000259" key="14">
    <source>
        <dbReference type="Pfam" id="PF21082"/>
    </source>
</evidence>
<gene>
    <name evidence="16" type="ORF">LX59_00982</name>
</gene>
<evidence type="ECO:0000256" key="8">
    <source>
        <dbReference type="SAM" id="Coils"/>
    </source>
</evidence>
<accession>A0A562IYY6</accession>
<dbReference type="InterPro" id="IPR049278">
    <property type="entry name" value="MS_channel_C"/>
</dbReference>
<evidence type="ECO:0000256" key="9">
    <source>
        <dbReference type="SAM" id="Phobius"/>
    </source>
</evidence>
<evidence type="ECO:0000256" key="1">
    <source>
        <dbReference type="ARBA" id="ARBA00004651"/>
    </source>
</evidence>
<dbReference type="OrthoDB" id="9799209at2"/>
<organism evidence="16 17">
    <name type="scientific">Azomonas agilis</name>
    <dbReference type="NCBI Taxonomy" id="116849"/>
    <lineage>
        <taxon>Bacteria</taxon>
        <taxon>Pseudomonadati</taxon>
        <taxon>Pseudomonadota</taxon>
        <taxon>Gammaproteobacteria</taxon>
        <taxon>Pseudomonadales</taxon>
        <taxon>Pseudomonadaceae</taxon>
        <taxon>Azomonas</taxon>
    </lineage>
</organism>
<evidence type="ECO:0000259" key="11">
    <source>
        <dbReference type="Pfam" id="PF00924"/>
    </source>
</evidence>
<dbReference type="FunFam" id="1.10.287.1260:FF:000002">
    <property type="entry name" value="Potassium efflux system KefA"/>
    <property type="match status" value="1"/>
</dbReference>
<dbReference type="GO" id="GO:0005886">
    <property type="term" value="C:plasma membrane"/>
    <property type="evidence" value="ECO:0007669"/>
    <property type="project" value="UniProtKB-SubCell"/>
</dbReference>
<dbReference type="InterPro" id="IPR011066">
    <property type="entry name" value="MscS_channel_C_sf"/>
</dbReference>
<evidence type="ECO:0000256" key="3">
    <source>
        <dbReference type="ARBA" id="ARBA00022475"/>
    </source>
</evidence>
<dbReference type="Gene3D" id="1.10.287.1260">
    <property type="match status" value="1"/>
</dbReference>
<feature type="transmembrane region" description="Helical" evidence="9">
    <location>
        <begin position="524"/>
        <end position="548"/>
    </location>
</feature>
<evidence type="ECO:0000256" key="10">
    <source>
        <dbReference type="SAM" id="SignalP"/>
    </source>
</evidence>
<dbReference type="InterPro" id="IPR023408">
    <property type="entry name" value="MscS_beta-dom_sf"/>
</dbReference>
<comment type="similarity">
    <text evidence="2">Belongs to the MscS (TC 1.A.23) family.</text>
</comment>
<keyword evidence="3" id="KW-1003">Cell membrane</keyword>
<feature type="domain" description="Mechanosensitive ion channel inner membrane" evidence="12">
    <location>
        <begin position="480"/>
        <end position="800"/>
    </location>
</feature>
<feature type="domain" description="Mechanosensitive ion channel MscS porin" evidence="13">
    <location>
        <begin position="55"/>
        <end position="253"/>
    </location>
</feature>
<feature type="transmembrane region" description="Helical" evidence="9">
    <location>
        <begin position="804"/>
        <end position="830"/>
    </location>
</feature>
<feature type="domain" description="Mechanosensitive ion channel MscS" evidence="11">
    <location>
        <begin position="900"/>
        <end position="965"/>
    </location>
</feature>
<feature type="transmembrane region" description="Helical" evidence="9">
    <location>
        <begin position="701"/>
        <end position="720"/>
    </location>
</feature>
<dbReference type="GO" id="GO:0009992">
    <property type="term" value="P:intracellular water homeostasis"/>
    <property type="evidence" value="ECO:0007669"/>
    <property type="project" value="TreeGrafter"/>
</dbReference>
<evidence type="ECO:0000256" key="7">
    <source>
        <dbReference type="ARBA" id="ARBA00023136"/>
    </source>
</evidence>
<evidence type="ECO:0000313" key="17">
    <source>
        <dbReference type="Proteomes" id="UP000319627"/>
    </source>
</evidence>
<evidence type="ECO:0000256" key="5">
    <source>
        <dbReference type="ARBA" id="ARBA00022729"/>
    </source>
</evidence>
<evidence type="ECO:0000259" key="15">
    <source>
        <dbReference type="Pfam" id="PF21088"/>
    </source>
</evidence>
<dbReference type="SUPFAM" id="SSF82861">
    <property type="entry name" value="Mechanosensitive channel protein MscS (YggB), transmembrane region"/>
    <property type="match status" value="1"/>
</dbReference>
<feature type="transmembrane region" description="Helical" evidence="9">
    <location>
        <begin position="668"/>
        <end position="689"/>
    </location>
</feature>
<dbReference type="EMBL" id="VLKG01000003">
    <property type="protein sequence ID" value="TWH76063.1"/>
    <property type="molecule type" value="Genomic_DNA"/>
</dbReference>
<feature type="signal peptide" evidence="10">
    <location>
        <begin position="1"/>
        <end position="27"/>
    </location>
</feature>
<dbReference type="SUPFAM" id="SSF82689">
    <property type="entry name" value="Mechanosensitive channel protein MscS (YggB), C-terminal domain"/>
    <property type="match status" value="1"/>
</dbReference>
<comment type="caution">
    <text evidence="16">The sequence shown here is derived from an EMBL/GenBank/DDBJ whole genome shotgun (WGS) entry which is preliminary data.</text>
</comment>
<dbReference type="InterPro" id="IPR052702">
    <property type="entry name" value="MscS-like_channel"/>
</dbReference>
<dbReference type="GO" id="GO:0008381">
    <property type="term" value="F:mechanosensitive monoatomic ion channel activity"/>
    <property type="evidence" value="ECO:0007669"/>
    <property type="project" value="UniProtKB-ARBA"/>
</dbReference>
<dbReference type="NCBIfam" id="NF008438">
    <property type="entry name" value="PRK11281.1"/>
    <property type="match status" value="1"/>
</dbReference>
<feature type="transmembrane region" description="Helical" evidence="9">
    <location>
        <begin position="631"/>
        <end position="653"/>
    </location>
</feature>
<dbReference type="PANTHER" id="PTHR30347:SF1">
    <property type="entry name" value="MECHANOSENSITIVE CHANNEL MSCK"/>
    <property type="match status" value="1"/>
</dbReference>
<protein>
    <submittedName>
        <fullName evidence="16">Potassium efflux system protein</fullName>
    </submittedName>
</protein>
<keyword evidence="17" id="KW-1185">Reference proteome</keyword>
<keyword evidence="7 9" id="KW-0472">Membrane</keyword>
<evidence type="ECO:0000256" key="6">
    <source>
        <dbReference type="ARBA" id="ARBA00022989"/>
    </source>
</evidence>
<keyword evidence="8" id="KW-0175">Coiled coil</keyword>
<feature type="domain" description="Mechanosensitive ion channel MscS C-terminal" evidence="14">
    <location>
        <begin position="973"/>
        <end position="1056"/>
    </location>
</feature>
<dbReference type="SUPFAM" id="SSF50182">
    <property type="entry name" value="Sm-like ribonucleoproteins"/>
    <property type="match status" value="1"/>
</dbReference>
<reference evidence="16 17" key="1">
    <citation type="submission" date="2019-07" db="EMBL/GenBank/DDBJ databases">
        <title>Genomic Encyclopedia of Type Strains, Phase I: the one thousand microbial genomes (KMG-I) project.</title>
        <authorList>
            <person name="Kyrpides N."/>
        </authorList>
    </citation>
    <scope>NUCLEOTIDE SEQUENCE [LARGE SCALE GENOMIC DNA]</scope>
    <source>
        <strain evidence="16 17">DSM 375</strain>
    </source>
</reference>
<feature type="chain" id="PRO_5022111708" evidence="10">
    <location>
        <begin position="28"/>
        <end position="1083"/>
    </location>
</feature>
<evidence type="ECO:0000256" key="2">
    <source>
        <dbReference type="ARBA" id="ARBA00008017"/>
    </source>
</evidence>
<feature type="domain" description="Mechanosensitive ion channel transmembrane helices 2/3" evidence="15">
    <location>
        <begin position="857"/>
        <end position="898"/>
    </location>
</feature>
<feature type="coiled-coil region" evidence="8">
    <location>
        <begin position="202"/>
        <end position="236"/>
    </location>
</feature>
<sequence>MSLRTLLLASLLSIVPVSLPGVWVATAATNAAAPASESSSADKAADPIQTFNALAASRQQSLADLKRLLPTIPQQIREAQRKLEQLKSTPPQDPTKAFANLPLANLEQRLAQRAEELADWQKSLTEANSALISAQTRPERAQAEITTSQARVLEIETIISSGREEGKALTTERTAVLNAELAALKASIEFRRQELAANTQLLDLSKNQRELLVEQIARAEQESLALQALINDQRREQSEQTVAKLSQEAASTLGVDQVLVKERATNLRLSNQLLKFTERLNEVTRLNLTTRQQLDVLNQADRSLVEQIAVLNGSPLLARILYQQEQALPQVALDKNLADEIGDTRLYQFELGQQRERLNAPDAYAEQLLAKQPPESVTSELKTTLLDVLKNREELIKRLEPTVNTLLNESISLQLHQRQMQEIARSVRNTIDEQMFWIPSNKPLSLAWFQTFPDHFSQQVESMPWISVLEQWRDGLLKQPLFFSPLLLLIALMVWKRRVVNNRLEVLGRSIGHYTKDSQLHTPFALLLNLLLALPGSLGLALCGYLLQMDGRGQNEGLGAAFYQLAQAWLVFYTAHQVLAPKGMAEQHFLWPAAQVNFLRRELRRLGAVVALLVSVVAFATHQPASLSEDVIGLVVVLVCYLLMTLGLIRLLFKNPERDNLNPWRQTLGLLFSFLPLALIFVVGLGYYYTALRLTGRLIDTLYLVMIWVLLEATLVRGLSVAARRLAYQRVLAKRKAMAEEGTNSDALELEDTGRNIEQINQQSLRLLRLSLFGLFFVALYWVWADLISVVSYLDNFTLYEFGAGATATAISLRDFLAALLMAGITLALARNLPGLLEVLVLSRLKLAQGSAYATSTLLSYALTGIGISVTLSTLGVSWDKLQWLVAALSVGLGFGLQEIFANFVSGLIILFERPVRIGDVVTIGTLSGRVSRIRIRATTITDFDRKEIIVPNKTFITSQLINWTLSDTVTRVTIKVGVAFGSNLDLVRKIMMQVALDNPRVLREPGPEVYFLNFGESTLDHELRIHVRELGDRTPATDEINRKIDQEFSKHGISIAFRRVDITLRNRDGDEVTFGVPSGSEA</sequence>
<dbReference type="FunFam" id="2.30.30.60:FF:000001">
    <property type="entry name" value="MscS Mechanosensitive ion channel"/>
    <property type="match status" value="1"/>
</dbReference>
<keyword evidence="5 10" id="KW-0732">Signal</keyword>
<evidence type="ECO:0000313" key="16">
    <source>
        <dbReference type="EMBL" id="TWH76063.1"/>
    </source>
</evidence>
<dbReference type="Pfam" id="PF12794">
    <property type="entry name" value="MscS_TM"/>
    <property type="match status" value="1"/>
</dbReference>
<dbReference type="Gene3D" id="2.30.30.60">
    <property type="match status" value="1"/>
</dbReference>
<dbReference type="PANTHER" id="PTHR30347">
    <property type="entry name" value="POTASSIUM CHANNEL RELATED"/>
    <property type="match status" value="1"/>
</dbReference>
<proteinExistence type="inferred from homology"/>
<dbReference type="InterPro" id="IPR010920">
    <property type="entry name" value="LSM_dom_sf"/>
</dbReference>
<dbReference type="RefSeq" id="WP_144570721.1">
    <property type="nucleotide sequence ID" value="NZ_VLKG01000003.1"/>
</dbReference>
<dbReference type="InterPro" id="IPR011014">
    <property type="entry name" value="MscS_channel_TM-2"/>
</dbReference>
<dbReference type="Gene3D" id="3.30.70.100">
    <property type="match status" value="1"/>
</dbReference>
<name>A0A562IYY6_9GAMM</name>
<dbReference type="InterPro" id="IPR024393">
    <property type="entry name" value="MscS_porin"/>
</dbReference>
<evidence type="ECO:0000256" key="4">
    <source>
        <dbReference type="ARBA" id="ARBA00022692"/>
    </source>
</evidence>
<dbReference type="InterPro" id="IPR025692">
    <property type="entry name" value="MscS_IM_dom1"/>
</dbReference>
<evidence type="ECO:0000259" key="13">
    <source>
        <dbReference type="Pfam" id="PF12795"/>
    </source>
</evidence>
<dbReference type="Proteomes" id="UP000319627">
    <property type="component" value="Unassembled WGS sequence"/>
</dbReference>